<keyword evidence="1" id="KW-0812">Transmembrane</keyword>
<feature type="transmembrane region" description="Helical" evidence="1">
    <location>
        <begin position="263"/>
        <end position="287"/>
    </location>
</feature>
<evidence type="ECO:0000256" key="1">
    <source>
        <dbReference type="SAM" id="Phobius"/>
    </source>
</evidence>
<dbReference type="PANTHER" id="PTHR35402:SF2">
    <property type="entry name" value="FLAGELLA ACCESSORY PROTEIN J"/>
    <property type="match status" value="1"/>
</dbReference>
<sequence length="608" mass="67540">MVIRYRGWVLLAILMIVSFAMGATLRYLGLPIFYGYPIIMLLLLATYLHSYILELFAGFVERLSASKMLFIGRPLPPRYAESYAVIVQMLSYSVIVSIAIGATYFLAYGYIPMWLLLTVFIMMTILVVIALLPNLQVLFIVSSRKTSTEIELPFLLLLFKVLSSTHLTLYDMLNAVENSSVLKSWSNEVRSAKRIASVLGSSLATAMGVVSENHPSQIVREIFRRLLVVAISVGSIRDVAEKAFGQIYSQLEMRLSSLVDKLTIVNGVLIFGFLFIPITFAVVAPIYGGSPAMSFVIPLAFFSLFFFIIYATVANMYPSSFEITPPKILSYLSIASFSLMAMITLFSGFSLLIRGSSFFADTALPVVLLVIAAPATIYSELWLRKARVYDKFIRLAMDASTVSASLGENFVSVLKRLAPRYGRDVEKIVDRIVLAQVTSYLREEIVRDAPSMFHAAFIETLMHAISMGAKQEMVKELTSSYEHLMNSYSKLVNTARTQEMMIIGLVAMLSIFLGFIKNIFTGFAEALNKLAAQGAWRASLATININPLTFNILFYTIMLALLFLSAIVGKMRGGSIAYGFRTAVIMITLFSIGMTLSKVFASQVMTFP</sequence>
<feature type="transmembrane region" description="Helical" evidence="1">
    <location>
        <begin position="293"/>
        <end position="317"/>
    </location>
</feature>
<feature type="transmembrane region" description="Helical" evidence="1">
    <location>
        <begin position="329"/>
        <end position="351"/>
    </location>
</feature>
<feature type="transmembrane region" description="Helical" evidence="1">
    <location>
        <begin position="34"/>
        <end position="60"/>
    </location>
</feature>
<evidence type="ECO:0000313" key="3">
    <source>
        <dbReference type="Proteomes" id="UP001529235"/>
    </source>
</evidence>
<proteinExistence type="predicted"/>
<feature type="transmembrane region" description="Helical" evidence="1">
    <location>
        <begin position="500"/>
        <end position="520"/>
    </location>
</feature>
<feature type="transmembrane region" description="Helical" evidence="1">
    <location>
        <begin position="548"/>
        <end position="568"/>
    </location>
</feature>
<keyword evidence="3" id="KW-1185">Reference proteome</keyword>
<gene>
    <name evidence="2" type="ORF">QPL79_04855</name>
</gene>
<dbReference type="Proteomes" id="UP001529235">
    <property type="component" value="Unassembled WGS sequence"/>
</dbReference>
<feature type="transmembrane region" description="Helical" evidence="1">
    <location>
        <begin position="580"/>
        <end position="601"/>
    </location>
</feature>
<feature type="transmembrane region" description="Helical" evidence="1">
    <location>
        <begin position="113"/>
        <end position="135"/>
    </location>
</feature>
<dbReference type="PANTHER" id="PTHR35402">
    <property type="entry name" value="INTEGRAL MEMBRANE PROTEIN-RELATED"/>
    <property type="match status" value="1"/>
</dbReference>
<keyword evidence="1" id="KW-0472">Membrane</keyword>
<organism evidence="2 3">
    <name type="scientific">Ignisphaera cupida</name>
    <dbReference type="NCBI Taxonomy" id="3050454"/>
    <lineage>
        <taxon>Archaea</taxon>
        <taxon>Thermoproteota</taxon>
        <taxon>Thermoprotei</taxon>
        <taxon>Desulfurococcales</taxon>
        <taxon>Desulfurococcaceae</taxon>
        <taxon>Ignisphaera</taxon>
    </lineage>
</organism>
<feature type="transmembrane region" description="Helical" evidence="1">
    <location>
        <begin position="7"/>
        <end position="28"/>
    </location>
</feature>
<protein>
    <recommendedName>
        <fullName evidence="4">Type II secretion system protein GspF domain-containing protein</fullName>
    </recommendedName>
</protein>
<dbReference type="InterPro" id="IPR056569">
    <property type="entry name" value="ArlJ-like"/>
</dbReference>
<evidence type="ECO:0008006" key="4">
    <source>
        <dbReference type="Google" id="ProtNLM"/>
    </source>
</evidence>
<dbReference type="EMBL" id="JASNVW010000002">
    <property type="protein sequence ID" value="MDK6028684.1"/>
    <property type="molecule type" value="Genomic_DNA"/>
</dbReference>
<evidence type="ECO:0000313" key="2">
    <source>
        <dbReference type="EMBL" id="MDK6028684.1"/>
    </source>
</evidence>
<feature type="transmembrane region" description="Helical" evidence="1">
    <location>
        <begin position="81"/>
        <end position="107"/>
    </location>
</feature>
<dbReference type="AlphaFoldDB" id="A0ABD4Z7K3"/>
<accession>A0ABD4Z7K3</accession>
<dbReference type="RefSeq" id="WP_285273659.1">
    <property type="nucleotide sequence ID" value="NZ_JASNVW010000002.1"/>
</dbReference>
<name>A0ABD4Z7K3_9CREN</name>
<feature type="transmembrane region" description="Helical" evidence="1">
    <location>
        <begin position="363"/>
        <end position="383"/>
    </location>
</feature>
<reference evidence="2 3" key="1">
    <citation type="submission" date="2023-05" db="EMBL/GenBank/DDBJ databases">
        <title>A new hyperthermophilic archaea 'Ignisphaera cupida' sp. nov. and description of the family 'Ignisphaeraceae' fam. nov.</title>
        <authorList>
            <person name="Podosokorskaya O.A."/>
            <person name="Elcheninov A.G."/>
            <person name="Klukina A."/>
            <person name="Merkel A.Y."/>
        </authorList>
    </citation>
    <scope>NUCLEOTIDE SEQUENCE [LARGE SCALE GENOMIC DNA]</scope>
    <source>
        <strain evidence="2 3">4213-co</strain>
    </source>
</reference>
<comment type="caution">
    <text evidence="2">The sequence shown here is derived from an EMBL/GenBank/DDBJ whole genome shotgun (WGS) entry which is preliminary data.</text>
</comment>
<keyword evidence="1" id="KW-1133">Transmembrane helix</keyword>